<name>A0ABP6QVQ4_9ACTN</name>
<organism evidence="3 4">
    <name type="scientific">Streptomyces labedae</name>
    <dbReference type="NCBI Taxonomy" id="285569"/>
    <lineage>
        <taxon>Bacteria</taxon>
        <taxon>Bacillati</taxon>
        <taxon>Actinomycetota</taxon>
        <taxon>Actinomycetes</taxon>
        <taxon>Kitasatosporales</taxon>
        <taxon>Streptomycetaceae</taxon>
        <taxon>Streptomyces</taxon>
    </lineage>
</organism>
<keyword evidence="2" id="KW-1133">Transmembrane helix</keyword>
<accession>A0ABP6QVQ4</accession>
<feature type="region of interest" description="Disordered" evidence="1">
    <location>
        <begin position="79"/>
        <end position="105"/>
    </location>
</feature>
<comment type="caution">
    <text evidence="3">The sequence shown here is derived from an EMBL/GenBank/DDBJ whole genome shotgun (WGS) entry which is preliminary data.</text>
</comment>
<evidence type="ECO:0000256" key="2">
    <source>
        <dbReference type="SAM" id="Phobius"/>
    </source>
</evidence>
<keyword evidence="2" id="KW-0812">Transmembrane</keyword>
<dbReference type="InterPro" id="IPR025323">
    <property type="entry name" value="DUF4229"/>
</dbReference>
<evidence type="ECO:0000313" key="3">
    <source>
        <dbReference type="EMBL" id="GAA3257626.1"/>
    </source>
</evidence>
<gene>
    <name evidence="3" type="ORF">GCM10010469_21760</name>
</gene>
<keyword evidence="2" id="KW-0472">Membrane</keyword>
<feature type="transmembrane region" description="Helical" evidence="2">
    <location>
        <begin position="35"/>
        <end position="56"/>
    </location>
</feature>
<proteinExistence type="predicted"/>
<dbReference type="EMBL" id="BAAAUW010000007">
    <property type="protein sequence ID" value="GAA3257626.1"/>
    <property type="molecule type" value="Genomic_DNA"/>
</dbReference>
<sequence length="105" mass="11419">MLRYTLMRLGIFAGCLVVVWALVHSGLAPRGLGDSNGLWIVLLALLISAPISFVVLRKERDRASEGIVRRVERAKANLEANRTQEDVADDTARSQGQSSGQAQTS</sequence>
<feature type="compositionally biased region" description="Low complexity" evidence="1">
    <location>
        <begin position="93"/>
        <end position="105"/>
    </location>
</feature>
<dbReference type="RefSeq" id="WP_346151971.1">
    <property type="nucleotide sequence ID" value="NZ_BAAAUW010000007.1"/>
</dbReference>
<protein>
    <submittedName>
        <fullName evidence="3">DUF4229 domain-containing protein</fullName>
    </submittedName>
</protein>
<evidence type="ECO:0000256" key="1">
    <source>
        <dbReference type="SAM" id="MobiDB-lite"/>
    </source>
</evidence>
<dbReference type="Pfam" id="PF14012">
    <property type="entry name" value="DUF4229"/>
    <property type="match status" value="1"/>
</dbReference>
<dbReference type="Proteomes" id="UP001500728">
    <property type="component" value="Unassembled WGS sequence"/>
</dbReference>
<keyword evidence="4" id="KW-1185">Reference proteome</keyword>
<evidence type="ECO:0000313" key="4">
    <source>
        <dbReference type="Proteomes" id="UP001500728"/>
    </source>
</evidence>
<reference evidence="4" key="1">
    <citation type="journal article" date="2019" name="Int. J. Syst. Evol. Microbiol.">
        <title>The Global Catalogue of Microorganisms (GCM) 10K type strain sequencing project: providing services to taxonomists for standard genome sequencing and annotation.</title>
        <authorList>
            <consortium name="The Broad Institute Genomics Platform"/>
            <consortium name="The Broad Institute Genome Sequencing Center for Infectious Disease"/>
            <person name="Wu L."/>
            <person name="Ma J."/>
        </authorList>
    </citation>
    <scope>NUCLEOTIDE SEQUENCE [LARGE SCALE GENOMIC DNA]</scope>
    <source>
        <strain evidence="4">JCM 9381</strain>
    </source>
</reference>